<dbReference type="GO" id="GO:0051539">
    <property type="term" value="F:4 iron, 4 sulfur cluster binding"/>
    <property type="evidence" value="ECO:0007669"/>
    <property type="project" value="UniProtKB-KW"/>
</dbReference>
<dbReference type="PROSITE" id="PS51918">
    <property type="entry name" value="RADICAL_SAM"/>
    <property type="match status" value="1"/>
</dbReference>
<gene>
    <name evidence="12" type="ordered locus">Arcpr_0580</name>
</gene>
<dbReference type="PANTHER" id="PTHR43787:SF13">
    <property type="entry name" value="FEMO COFACTOR BIOSYNTHESIS PROTEIN NIFB"/>
    <property type="match status" value="1"/>
</dbReference>
<dbReference type="eggNOG" id="arCOG05120">
    <property type="taxonomic scope" value="Archaea"/>
</dbReference>
<keyword evidence="8" id="KW-0411">Iron-sulfur</keyword>
<dbReference type="PANTHER" id="PTHR43787">
    <property type="entry name" value="FEMO COFACTOR BIOSYNTHESIS PROTEIN NIFB-RELATED"/>
    <property type="match status" value="1"/>
</dbReference>
<dbReference type="InterPro" id="IPR058240">
    <property type="entry name" value="rSAM_sf"/>
</dbReference>
<dbReference type="HOGENOM" id="CLU_876039_0_0_2"/>
<comment type="pathway">
    <text evidence="2">Cofactor biosynthesis; Fe-Mo cofactor biosynthesis.</text>
</comment>
<dbReference type="SUPFAM" id="SSF102114">
    <property type="entry name" value="Radical SAM enzymes"/>
    <property type="match status" value="1"/>
</dbReference>
<dbReference type="GO" id="GO:0046872">
    <property type="term" value="F:metal ion binding"/>
    <property type="evidence" value="ECO:0007669"/>
    <property type="project" value="UniProtKB-KW"/>
</dbReference>
<evidence type="ECO:0000313" key="13">
    <source>
        <dbReference type="Proteomes" id="UP000001901"/>
    </source>
</evidence>
<keyword evidence="7" id="KW-0408">Iron</keyword>
<organism evidence="12 13">
    <name type="scientific">Archaeoglobus profundus (strain DSM 5631 / JCM 9629 / NBRC 100127 / Av18)</name>
    <dbReference type="NCBI Taxonomy" id="572546"/>
    <lineage>
        <taxon>Archaea</taxon>
        <taxon>Methanobacteriati</taxon>
        <taxon>Methanobacteriota</taxon>
        <taxon>Archaeoglobi</taxon>
        <taxon>Archaeoglobales</taxon>
        <taxon>Archaeoglobaceae</taxon>
        <taxon>Archaeoglobus</taxon>
    </lineage>
</organism>
<evidence type="ECO:0000259" key="11">
    <source>
        <dbReference type="PROSITE" id="PS51918"/>
    </source>
</evidence>
<dbReference type="STRING" id="572546.Arcpr_0580"/>
<evidence type="ECO:0000256" key="9">
    <source>
        <dbReference type="ARBA" id="ARBA00023231"/>
    </source>
</evidence>
<proteinExistence type="inferred from homology"/>
<keyword evidence="10" id="KW-0456">Lyase</keyword>
<keyword evidence="4" id="KW-0004">4Fe-4S</keyword>
<feature type="domain" description="Radical SAM core" evidence="11">
    <location>
        <begin position="42"/>
        <end position="280"/>
    </location>
</feature>
<evidence type="ECO:0000256" key="6">
    <source>
        <dbReference type="ARBA" id="ARBA00022723"/>
    </source>
</evidence>
<name>D2RH70_ARCPA</name>
<evidence type="ECO:0000313" key="12">
    <source>
        <dbReference type="EMBL" id="ADB57645.1"/>
    </source>
</evidence>
<dbReference type="PaxDb" id="572546-Arcpr_0580"/>
<dbReference type="AlphaFoldDB" id="D2RH70"/>
<dbReference type="Proteomes" id="UP000001901">
    <property type="component" value="Chromosome"/>
</dbReference>
<keyword evidence="9" id="KW-0535">Nitrogen fixation</keyword>
<dbReference type="KEGG" id="apo:Arcpr_0580"/>
<sequence length="309" mass="36747">MIGVYSNLYYPTRWVPLRRRGLGWQRCNEMYEEHGCIASCGLAYDKILELVLDIKGCNLHCKYCWCWKMRYHSEDIKKSPKDVLRDLECRFDEVVKDKFVSKKGYRIGVIRITGNEPSLQWDHVKEVLKLIDRSERLRSFKVIIETNGVAFAKMDVNGLDNLEINIDIDVSFKGVNYDQFEWLSSVKREYFRYQIEGFVKLFDYYEGTNVSVNPVLGINHAENYCVWKRGKKYVMDVEIIDKYGNKLNFYDYSKDFEEEVLSRKELRYDEAPFREYFGINRETTRLVVAVVYKGRRYLHILPSELPDLI</sequence>
<dbReference type="OrthoDB" id="30736at2157"/>
<dbReference type="InterPro" id="IPR007197">
    <property type="entry name" value="rSAM"/>
</dbReference>
<dbReference type="GeneID" id="8739239"/>
<evidence type="ECO:0000256" key="8">
    <source>
        <dbReference type="ARBA" id="ARBA00023014"/>
    </source>
</evidence>
<evidence type="ECO:0000256" key="10">
    <source>
        <dbReference type="ARBA" id="ARBA00023239"/>
    </source>
</evidence>
<evidence type="ECO:0000256" key="7">
    <source>
        <dbReference type="ARBA" id="ARBA00023004"/>
    </source>
</evidence>
<reference evidence="12 13" key="1">
    <citation type="journal article" date="2010" name="Stand. Genomic Sci.">
        <title>Complete genome sequence of Archaeoglobus profundus type strain (AV18).</title>
        <authorList>
            <person name="von Jan M."/>
            <person name="Lapidus A."/>
            <person name="Del Rio T.G."/>
            <person name="Copeland A."/>
            <person name="Tice H."/>
            <person name="Cheng J.F."/>
            <person name="Lucas S."/>
            <person name="Chen F."/>
            <person name="Nolan M."/>
            <person name="Goodwin L."/>
            <person name="Han C."/>
            <person name="Pitluck S."/>
            <person name="Liolios K."/>
            <person name="Ivanova N."/>
            <person name="Mavromatis K."/>
            <person name="Ovchinnikova G."/>
            <person name="Chertkov O."/>
            <person name="Pati A."/>
            <person name="Chen A."/>
            <person name="Palaniappan K."/>
            <person name="Land M."/>
            <person name="Hauser L."/>
            <person name="Chang Y.J."/>
            <person name="Jeffries C.D."/>
            <person name="Saunders E."/>
            <person name="Brettin T."/>
            <person name="Detter J.C."/>
            <person name="Chain P."/>
            <person name="Eichinger K."/>
            <person name="Huber H."/>
            <person name="Spring S."/>
            <person name="Rohde M."/>
            <person name="Goker M."/>
            <person name="Wirth R."/>
            <person name="Woyke T."/>
            <person name="Bristow J."/>
            <person name="Eisen J.A."/>
            <person name="Markowitz V."/>
            <person name="Hugenholtz P."/>
            <person name="Kyrpides N.C."/>
            <person name="Klenk H.P."/>
        </authorList>
    </citation>
    <scope>NUCLEOTIDE SEQUENCE [LARGE SCALE GENOMIC DNA]</scope>
    <source>
        <strain evidence="13">DSM 5631 / JCM 9629 / NBRC 100127 / Av18</strain>
    </source>
</reference>
<evidence type="ECO:0000256" key="5">
    <source>
        <dbReference type="ARBA" id="ARBA00022691"/>
    </source>
</evidence>
<accession>D2RH70</accession>
<evidence type="ECO:0000256" key="2">
    <source>
        <dbReference type="ARBA" id="ARBA00005155"/>
    </source>
</evidence>
<dbReference type="RefSeq" id="WP_012939981.1">
    <property type="nucleotide sequence ID" value="NC_013741.1"/>
</dbReference>
<comment type="similarity">
    <text evidence="3">Belongs to the radical SAM superfamily. NifB family.</text>
</comment>
<comment type="cofactor">
    <cofactor evidence="1">
        <name>[4Fe-4S] cluster</name>
        <dbReference type="ChEBI" id="CHEBI:49883"/>
    </cofactor>
</comment>
<keyword evidence="6" id="KW-0479">Metal-binding</keyword>
<keyword evidence="13" id="KW-1185">Reference proteome</keyword>
<dbReference type="Pfam" id="PF04055">
    <property type="entry name" value="Radical_SAM"/>
    <property type="match status" value="1"/>
</dbReference>
<dbReference type="Gene3D" id="3.20.20.70">
    <property type="entry name" value="Aldolase class I"/>
    <property type="match status" value="1"/>
</dbReference>
<evidence type="ECO:0000256" key="1">
    <source>
        <dbReference type="ARBA" id="ARBA00001966"/>
    </source>
</evidence>
<evidence type="ECO:0000256" key="4">
    <source>
        <dbReference type="ARBA" id="ARBA00022485"/>
    </source>
</evidence>
<keyword evidence="5" id="KW-0949">S-adenosyl-L-methionine</keyword>
<dbReference type="GO" id="GO:0016829">
    <property type="term" value="F:lyase activity"/>
    <property type="evidence" value="ECO:0007669"/>
    <property type="project" value="UniProtKB-KW"/>
</dbReference>
<protein>
    <submittedName>
        <fullName evidence="12">Radical SAM domain protein</fullName>
    </submittedName>
</protein>
<dbReference type="InterPro" id="IPR013785">
    <property type="entry name" value="Aldolase_TIM"/>
</dbReference>
<dbReference type="SFLD" id="SFLDS00029">
    <property type="entry name" value="Radical_SAM"/>
    <property type="match status" value="1"/>
</dbReference>
<dbReference type="EMBL" id="CP001857">
    <property type="protein sequence ID" value="ADB57645.1"/>
    <property type="molecule type" value="Genomic_DNA"/>
</dbReference>
<evidence type="ECO:0000256" key="3">
    <source>
        <dbReference type="ARBA" id="ARBA00006804"/>
    </source>
</evidence>
<dbReference type="CDD" id="cd01335">
    <property type="entry name" value="Radical_SAM"/>
    <property type="match status" value="1"/>
</dbReference>